<accession>A0ABQ9NSW6</accession>
<organism evidence="2 3">
    <name type="scientific">Coniosporium apollinis</name>
    <dbReference type="NCBI Taxonomy" id="61459"/>
    <lineage>
        <taxon>Eukaryota</taxon>
        <taxon>Fungi</taxon>
        <taxon>Dikarya</taxon>
        <taxon>Ascomycota</taxon>
        <taxon>Pezizomycotina</taxon>
        <taxon>Dothideomycetes</taxon>
        <taxon>Dothideomycetes incertae sedis</taxon>
        <taxon>Coniosporium</taxon>
    </lineage>
</organism>
<name>A0ABQ9NSW6_9PEZI</name>
<evidence type="ECO:0000256" key="1">
    <source>
        <dbReference type="SAM" id="MobiDB-lite"/>
    </source>
</evidence>
<dbReference type="EMBL" id="JAPDRL010000028">
    <property type="protein sequence ID" value="KAJ9665504.1"/>
    <property type="molecule type" value="Genomic_DNA"/>
</dbReference>
<feature type="compositionally biased region" description="Basic and acidic residues" evidence="1">
    <location>
        <begin position="1"/>
        <end position="12"/>
    </location>
</feature>
<proteinExistence type="predicted"/>
<protein>
    <submittedName>
        <fullName evidence="2">Uncharacterized protein</fullName>
    </submittedName>
</protein>
<feature type="region of interest" description="Disordered" evidence="1">
    <location>
        <begin position="1"/>
        <end position="39"/>
    </location>
</feature>
<reference evidence="2" key="1">
    <citation type="submission" date="2022-10" db="EMBL/GenBank/DDBJ databases">
        <title>Culturing micro-colonial fungi from biological soil crusts in the Mojave desert and describing Neophaeococcomyces mojavensis, and introducing the new genera and species Taxawa tesnikishii.</title>
        <authorList>
            <person name="Kurbessoian T."/>
            <person name="Stajich J.E."/>
        </authorList>
    </citation>
    <scope>NUCLEOTIDE SEQUENCE</scope>
    <source>
        <strain evidence="2">TK_1</strain>
    </source>
</reference>
<evidence type="ECO:0000313" key="2">
    <source>
        <dbReference type="EMBL" id="KAJ9665504.1"/>
    </source>
</evidence>
<dbReference type="Proteomes" id="UP001172684">
    <property type="component" value="Unassembled WGS sequence"/>
</dbReference>
<evidence type="ECO:0000313" key="3">
    <source>
        <dbReference type="Proteomes" id="UP001172684"/>
    </source>
</evidence>
<comment type="caution">
    <text evidence="2">The sequence shown here is derived from an EMBL/GenBank/DDBJ whole genome shotgun (WGS) entry which is preliminary data.</text>
</comment>
<keyword evidence="3" id="KW-1185">Reference proteome</keyword>
<sequence>MGARGGRDEQQQRRRNSSSVEGSPVRGASAIPVTPETSNVELETRAPVGHSCAGNNNGVYGCVTATFKDRYNLDIDLSVKDTKGDSHPVYVWIRVYDDRGNTDLAKLPNHSGVGKTVSQKQTWKNTRGRITGFRAKACVSDAGPDTCFDGNFVSNPLP</sequence>
<gene>
    <name evidence="2" type="ORF">H2201_004386</name>
</gene>